<evidence type="ECO:0000256" key="12">
    <source>
        <dbReference type="ARBA" id="ARBA00029757"/>
    </source>
</evidence>
<dbReference type="eggNOG" id="COG1663">
    <property type="taxonomic scope" value="Bacteria"/>
</dbReference>
<evidence type="ECO:0000256" key="13">
    <source>
        <dbReference type="HAMAP-Rule" id="MF_00409"/>
    </source>
</evidence>
<evidence type="ECO:0000256" key="1">
    <source>
        <dbReference type="ARBA" id="ARBA00002274"/>
    </source>
</evidence>
<dbReference type="STRING" id="1515746.HR45_18885"/>
<evidence type="ECO:0000256" key="10">
    <source>
        <dbReference type="ARBA" id="ARBA00022840"/>
    </source>
</evidence>
<dbReference type="EMBL" id="JPEO01000028">
    <property type="protein sequence ID" value="KFZ35979.1"/>
    <property type="molecule type" value="Genomic_DNA"/>
</dbReference>
<dbReference type="GO" id="GO:0009245">
    <property type="term" value="P:lipid A biosynthetic process"/>
    <property type="evidence" value="ECO:0007669"/>
    <property type="project" value="UniProtKB-UniRule"/>
</dbReference>
<dbReference type="SUPFAM" id="SSF52540">
    <property type="entry name" value="P-loop containing nucleoside triphosphate hydrolases"/>
    <property type="match status" value="1"/>
</dbReference>
<protein>
    <recommendedName>
        <fullName evidence="4 13">Tetraacyldisaccharide 4'-kinase</fullName>
        <ecNumber evidence="3 13">2.7.1.130</ecNumber>
    </recommendedName>
    <alternativeName>
        <fullName evidence="12 13">Lipid A 4'-kinase</fullName>
    </alternativeName>
</protein>
<keyword evidence="14" id="KW-1133">Transmembrane helix</keyword>
<sequence length="338" mass="37490">MDAFVNRIWYQNHWLKWLLWPLSWLFALISGARRLLFRFGLKPIEHLPVPVLLVGNITVGGSGKTPMVIYLIELLRQHGYRPGVISRGYGSQQQHPRLVTAASTASDVGDEPAMIVSRTQVPMAVGQDRIATAKLLLAEHDVDIIISDDGLQHYRLARDIELLVVDAKRQLGNGMLLPAGPLREGRWRLNTVDFVVENGAQQDAAQRFAMQLKAGELQPLTTTAAIPPQSVKAVAGIGNPQRFFDTLTQLGYDVAETQAFADHHPYVAADFVRSDTQLPLVMTEKDAIKCRNLRIENSWYLPVDACLSDQFSAQLLAKVASVVAKKRIAKNEGRTNGV</sequence>
<comment type="similarity">
    <text evidence="13">Belongs to the LpxK family.</text>
</comment>
<comment type="catalytic activity">
    <reaction evidence="13">
        <text>a lipid A disaccharide + ATP = a lipid IVA + ADP + H(+)</text>
        <dbReference type="Rhea" id="RHEA:67840"/>
        <dbReference type="ChEBI" id="CHEBI:15378"/>
        <dbReference type="ChEBI" id="CHEBI:30616"/>
        <dbReference type="ChEBI" id="CHEBI:176343"/>
        <dbReference type="ChEBI" id="CHEBI:176425"/>
        <dbReference type="ChEBI" id="CHEBI:456216"/>
        <dbReference type="EC" id="2.7.1.130"/>
    </reaction>
</comment>
<dbReference type="OrthoDB" id="9766423at2"/>
<keyword evidence="9 13" id="KW-0418">Kinase</keyword>
<dbReference type="PANTHER" id="PTHR42724:SF1">
    <property type="entry name" value="TETRAACYLDISACCHARIDE 4'-KINASE, MITOCHONDRIAL-RELATED"/>
    <property type="match status" value="1"/>
</dbReference>
<keyword evidence="10 13" id="KW-0067">ATP-binding</keyword>
<dbReference type="GO" id="GO:0009029">
    <property type="term" value="F:lipid-A 4'-kinase activity"/>
    <property type="evidence" value="ECO:0007669"/>
    <property type="project" value="UniProtKB-UniRule"/>
</dbReference>
<organism evidence="15 16">
    <name type="scientific">Shewanella mangrovi</name>
    <dbReference type="NCBI Taxonomy" id="1515746"/>
    <lineage>
        <taxon>Bacteria</taxon>
        <taxon>Pseudomonadati</taxon>
        <taxon>Pseudomonadota</taxon>
        <taxon>Gammaproteobacteria</taxon>
        <taxon>Alteromonadales</taxon>
        <taxon>Shewanellaceae</taxon>
        <taxon>Shewanella</taxon>
    </lineage>
</organism>
<dbReference type="GO" id="GO:0009244">
    <property type="term" value="P:lipopolysaccharide core region biosynthetic process"/>
    <property type="evidence" value="ECO:0007669"/>
    <property type="project" value="TreeGrafter"/>
</dbReference>
<dbReference type="HAMAP" id="MF_00409">
    <property type="entry name" value="LpxK"/>
    <property type="match status" value="1"/>
</dbReference>
<comment type="caution">
    <text evidence="15">The sequence shown here is derived from an EMBL/GenBank/DDBJ whole genome shotgun (WGS) entry which is preliminary data.</text>
</comment>
<dbReference type="Proteomes" id="UP000029264">
    <property type="component" value="Unassembled WGS sequence"/>
</dbReference>
<gene>
    <name evidence="13" type="primary">lpxK</name>
    <name evidence="15" type="ORF">HR45_18885</name>
</gene>
<evidence type="ECO:0000256" key="3">
    <source>
        <dbReference type="ARBA" id="ARBA00012071"/>
    </source>
</evidence>
<evidence type="ECO:0000256" key="11">
    <source>
        <dbReference type="ARBA" id="ARBA00023098"/>
    </source>
</evidence>
<keyword evidence="5 13" id="KW-0444">Lipid biosynthesis</keyword>
<dbReference type="InterPro" id="IPR003758">
    <property type="entry name" value="LpxK"/>
</dbReference>
<keyword evidence="6 13" id="KW-0441">Lipid A biosynthesis</keyword>
<comment type="function">
    <text evidence="1 13">Transfers the gamma-phosphate of ATP to the 4'-position of a tetraacyldisaccharide 1-phosphate intermediate (termed DS-1-P) to form tetraacyldisaccharide 1,4'-bis-phosphate (lipid IVA).</text>
</comment>
<dbReference type="InterPro" id="IPR027417">
    <property type="entry name" value="P-loop_NTPase"/>
</dbReference>
<evidence type="ECO:0000256" key="7">
    <source>
        <dbReference type="ARBA" id="ARBA00022679"/>
    </source>
</evidence>
<evidence type="ECO:0000256" key="6">
    <source>
        <dbReference type="ARBA" id="ARBA00022556"/>
    </source>
</evidence>
<reference evidence="15 16" key="1">
    <citation type="submission" date="2014-06" db="EMBL/GenBank/DDBJ databases">
        <title>Shewanella sp. YQH10.</title>
        <authorList>
            <person name="Liu Y."/>
            <person name="Zeng R."/>
        </authorList>
    </citation>
    <scope>NUCLEOTIDE SEQUENCE [LARGE SCALE GENOMIC DNA]</scope>
    <source>
        <strain evidence="15 16">YQH10</strain>
    </source>
</reference>
<evidence type="ECO:0000256" key="14">
    <source>
        <dbReference type="SAM" id="Phobius"/>
    </source>
</evidence>
<dbReference type="GO" id="GO:0005524">
    <property type="term" value="F:ATP binding"/>
    <property type="evidence" value="ECO:0007669"/>
    <property type="project" value="UniProtKB-UniRule"/>
</dbReference>
<dbReference type="RefSeq" id="WP_037445752.1">
    <property type="nucleotide sequence ID" value="NZ_JPEO01000028.1"/>
</dbReference>
<keyword evidence="8 13" id="KW-0547">Nucleotide-binding</keyword>
<dbReference type="UniPathway" id="UPA00359">
    <property type="reaction ID" value="UER00482"/>
</dbReference>
<evidence type="ECO:0000256" key="8">
    <source>
        <dbReference type="ARBA" id="ARBA00022741"/>
    </source>
</evidence>
<dbReference type="AlphaFoldDB" id="A0A094JD58"/>
<dbReference type="Pfam" id="PF02606">
    <property type="entry name" value="LpxK"/>
    <property type="match status" value="1"/>
</dbReference>
<evidence type="ECO:0000256" key="2">
    <source>
        <dbReference type="ARBA" id="ARBA00004870"/>
    </source>
</evidence>
<comment type="pathway">
    <text evidence="2 13">Glycolipid biosynthesis; lipid IV(A) biosynthesis; lipid IV(A) from (3R)-3-hydroxytetradecanoyl-[acyl-carrier-protein] and UDP-N-acetyl-alpha-D-glucosamine: step 6/6.</text>
</comment>
<feature type="transmembrane region" description="Helical" evidence="14">
    <location>
        <begin position="17"/>
        <end position="36"/>
    </location>
</feature>
<dbReference type="GO" id="GO:0005886">
    <property type="term" value="C:plasma membrane"/>
    <property type="evidence" value="ECO:0007669"/>
    <property type="project" value="TreeGrafter"/>
</dbReference>
<evidence type="ECO:0000256" key="5">
    <source>
        <dbReference type="ARBA" id="ARBA00022516"/>
    </source>
</evidence>
<keyword evidence="14" id="KW-0812">Transmembrane</keyword>
<keyword evidence="7 13" id="KW-0808">Transferase</keyword>
<evidence type="ECO:0000313" key="16">
    <source>
        <dbReference type="Proteomes" id="UP000029264"/>
    </source>
</evidence>
<keyword evidence="14" id="KW-0472">Membrane</keyword>
<evidence type="ECO:0000256" key="9">
    <source>
        <dbReference type="ARBA" id="ARBA00022777"/>
    </source>
</evidence>
<proteinExistence type="inferred from homology"/>
<dbReference type="EC" id="2.7.1.130" evidence="3 13"/>
<feature type="binding site" evidence="13">
    <location>
        <begin position="58"/>
        <end position="65"/>
    </location>
    <ligand>
        <name>ATP</name>
        <dbReference type="ChEBI" id="CHEBI:30616"/>
    </ligand>
</feature>
<name>A0A094JD58_9GAMM</name>
<evidence type="ECO:0000313" key="15">
    <source>
        <dbReference type="EMBL" id="KFZ35979.1"/>
    </source>
</evidence>
<keyword evidence="11 13" id="KW-0443">Lipid metabolism</keyword>
<dbReference type="NCBIfam" id="TIGR00682">
    <property type="entry name" value="lpxK"/>
    <property type="match status" value="1"/>
</dbReference>
<dbReference type="PANTHER" id="PTHR42724">
    <property type="entry name" value="TETRAACYLDISACCHARIDE 4'-KINASE"/>
    <property type="match status" value="1"/>
</dbReference>
<evidence type="ECO:0000256" key="4">
    <source>
        <dbReference type="ARBA" id="ARBA00016436"/>
    </source>
</evidence>
<accession>A0A094JD58</accession>
<keyword evidence="16" id="KW-1185">Reference proteome</keyword>